<proteinExistence type="predicted"/>
<accession>A0A1G7GAX4</accession>
<sequence>MWTDDHEPMSIDVPVAQAENTRSAAIGELLDALQELSATYLDLPESERIARCTAEADRITAEVARHLFGARTRLSSSYSRR</sequence>
<name>A0A1G7GAX4_PSEOR</name>
<evidence type="ECO:0000313" key="1">
    <source>
        <dbReference type="EMBL" id="SDE85276.1"/>
    </source>
</evidence>
<evidence type="ECO:0000313" key="2">
    <source>
        <dbReference type="Proteomes" id="UP000198967"/>
    </source>
</evidence>
<dbReference type="STRING" id="366584.SAMN05216377_102282"/>
<dbReference type="AlphaFoldDB" id="A0A1G7GAX4"/>
<gene>
    <name evidence="1" type="ORF">SAMN05216377_102282</name>
</gene>
<reference evidence="1 2" key="1">
    <citation type="submission" date="2016-10" db="EMBL/GenBank/DDBJ databases">
        <authorList>
            <person name="de Groot N.N."/>
        </authorList>
    </citation>
    <scope>NUCLEOTIDE SEQUENCE [LARGE SCALE GENOMIC DNA]</scope>
    <source>
        <strain evidence="1 2">CGMCC 4.3143</strain>
    </source>
</reference>
<dbReference type="Proteomes" id="UP000198967">
    <property type="component" value="Unassembled WGS sequence"/>
</dbReference>
<keyword evidence="2" id="KW-1185">Reference proteome</keyword>
<protein>
    <submittedName>
        <fullName evidence="1">Uncharacterized protein</fullName>
    </submittedName>
</protein>
<dbReference type="EMBL" id="FNBE01000002">
    <property type="protein sequence ID" value="SDE85276.1"/>
    <property type="molecule type" value="Genomic_DNA"/>
</dbReference>
<organism evidence="1 2">
    <name type="scientific">Pseudonocardia oroxyli</name>
    <dbReference type="NCBI Taxonomy" id="366584"/>
    <lineage>
        <taxon>Bacteria</taxon>
        <taxon>Bacillati</taxon>
        <taxon>Actinomycetota</taxon>
        <taxon>Actinomycetes</taxon>
        <taxon>Pseudonocardiales</taxon>
        <taxon>Pseudonocardiaceae</taxon>
        <taxon>Pseudonocardia</taxon>
    </lineage>
</organism>